<dbReference type="InterPro" id="IPR050091">
    <property type="entry name" value="PKS_NRPS_Biosynth_Enz"/>
</dbReference>
<dbReference type="Pfam" id="PF00109">
    <property type="entry name" value="ketoacyl-synt"/>
    <property type="match status" value="2"/>
</dbReference>
<dbReference type="VEuPathDB" id="FungiDB:A1O9_03611"/>
<dbReference type="OrthoDB" id="329835at2759"/>
<keyword evidence="2" id="KW-0597">Phosphoprotein</keyword>
<dbReference type="InterPro" id="IPR016039">
    <property type="entry name" value="Thiolase-like"/>
</dbReference>
<evidence type="ECO:0000313" key="5">
    <source>
        <dbReference type="EMBL" id="KEF58768.1"/>
    </source>
</evidence>
<evidence type="ECO:0000256" key="3">
    <source>
        <dbReference type="RuleBase" id="RU003694"/>
    </source>
</evidence>
<evidence type="ECO:0000256" key="2">
    <source>
        <dbReference type="ARBA" id="ARBA00022553"/>
    </source>
</evidence>
<organism evidence="5 6">
    <name type="scientific">Exophiala aquamarina CBS 119918</name>
    <dbReference type="NCBI Taxonomy" id="1182545"/>
    <lineage>
        <taxon>Eukaryota</taxon>
        <taxon>Fungi</taxon>
        <taxon>Dikarya</taxon>
        <taxon>Ascomycota</taxon>
        <taxon>Pezizomycotina</taxon>
        <taxon>Eurotiomycetes</taxon>
        <taxon>Chaetothyriomycetidae</taxon>
        <taxon>Chaetothyriales</taxon>
        <taxon>Herpotrichiellaceae</taxon>
        <taxon>Exophiala</taxon>
    </lineage>
</organism>
<dbReference type="GO" id="GO:0044550">
    <property type="term" value="P:secondary metabolite biosynthetic process"/>
    <property type="evidence" value="ECO:0007669"/>
    <property type="project" value="TreeGrafter"/>
</dbReference>
<dbReference type="GeneID" id="25278545"/>
<dbReference type="PROSITE" id="PS52004">
    <property type="entry name" value="KS3_2"/>
    <property type="match status" value="1"/>
</dbReference>
<gene>
    <name evidence="5" type="ORF">A1O9_03611</name>
</gene>
<protein>
    <recommendedName>
        <fullName evidence="4">Ketosynthase family 3 (KS3) domain-containing protein</fullName>
    </recommendedName>
</protein>
<feature type="domain" description="Ketosynthase family 3 (KS3)" evidence="4">
    <location>
        <begin position="1"/>
        <end position="241"/>
    </location>
</feature>
<dbReference type="STRING" id="1182545.A0A072PHM1"/>
<comment type="caution">
    <text evidence="5">The sequence shown here is derived from an EMBL/GenBank/DDBJ whole genome shotgun (WGS) entry which is preliminary data.</text>
</comment>
<dbReference type="SUPFAM" id="SSF53901">
    <property type="entry name" value="Thiolase-like"/>
    <property type="match status" value="1"/>
</dbReference>
<keyword evidence="6" id="KW-1185">Reference proteome</keyword>
<dbReference type="AlphaFoldDB" id="A0A072PHM1"/>
<evidence type="ECO:0000259" key="4">
    <source>
        <dbReference type="PROSITE" id="PS52004"/>
    </source>
</evidence>
<dbReference type="HOGENOM" id="CLU_1151801_0_0_1"/>
<dbReference type="SMART" id="SM00825">
    <property type="entry name" value="PKS_KS"/>
    <property type="match status" value="1"/>
</dbReference>
<keyword evidence="1" id="KW-0596">Phosphopantetheine</keyword>
<dbReference type="PANTHER" id="PTHR43775:SF37">
    <property type="entry name" value="SI:DKEY-61P9.11"/>
    <property type="match status" value="1"/>
</dbReference>
<evidence type="ECO:0000313" key="6">
    <source>
        <dbReference type="Proteomes" id="UP000027920"/>
    </source>
</evidence>
<reference evidence="5 6" key="1">
    <citation type="submission" date="2013-03" db="EMBL/GenBank/DDBJ databases">
        <title>The Genome Sequence of Exophiala aquamarina CBS 119918.</title>
        <authorList>
            <consortium name="The Broad Institute Genomics Platform"/>
            <person name="Cuomo C."/>
            <person name="de Hoog S."/>
            <person name="Gorbushina A."/>
            <person name="Walker B."/>
            <person name="Young S.K."/>
            <person name="Zeng Q."/>
            <person name="Gargeya S."/>
            <person name="Fitzgerald M."/>
            <person name="Haas B."/>
            <person name="Abouelleil A."/>
            <person name="Allen A.W."/>
            <person name="Alvarado L."/>
            <person name="Arachchi H.M."/>
            <person name="Berlin A.M."/>
            <person name="Chapman S.B."/>
            <person name="Gainer-Dewar J."/>
            <person name="Goldberg J."/>
            <person name="Griggs A."/>
            <person name="Gujja S."/>
            <person name="Hansen M."/>
            <person name="Howarth C."/>
            <person name="Imamovic A."/>
            <person name="Ireland A."/>
            <person name="Larimer J."/>
            <person name="McCowan C."/>
            <person name="Murphy C."/>
            <person name="Pearson M."/>
            <person name="Poon T.W."/>
            <person name="Priest M."/>
            <person name="Roberts A."/>
            <person name="Saif S."/>
            <person name="Shea T."/>
            <person name="Sisk P."/>
            <person name="Sykes S."/>
            <person name="Wortman J."/>
            <person name="Nusbaum C."/>
            <person name="Birren B."/>
        </authorList>
    </citation>
    <scope>NUCLEOTIDE SEQUENCE [LARGE SCALE GENOMIC DNA]</scope>
    <source>
        <strain evidence="5 6">CBS 119918</strain>
    </source>
</reference>
<proteinExistence type="inferred from homology"/>
<dbReference type="InterPro" id="IPR020841">
    <property type="entry name" value="PKS_Beta-ketoAc_synthase_dom"/>
</dbReference>
<dbReference type="GO" id="GO:0006633">
    <property type="term" value="P:fatty acid biosynthetic process"/>
    <property type="evidence" value="ECO:0007669"/>
    <property type="project" value="TreeGrafter"/>
</dbReference>
<dbReference type="Proteomes" id="UP000027920">
    <property type="component" value="Unassembled WGS sequence"/>
</dbReference>
<sequence>MDPTARMLLEVTYEALENAGLPVDDLIGSNTSCYVGWFTRDFHEMLMPCSSNLVGLHLACQGLRSGESKIAIVSGANLILSPDLAIFLSNLHMLSKEGLSRSFADGTTGYRRGEGIATVILKPLKDAIRDQDNIRAVIRGTGVNQGGHTTGITLPNSDAQSELIKSTYRTAGLDFSDTGYFEAPDTRTAAGDPLELAAVANNLGSVQRPGNSLLVGSVKSNIGHLGGAAGLAGVIKCILMA</sequence>
<dbReference type="EMBL" id="AMGV01000003">
    <property type="protein sequence ID" value="KEF58768.1"/>
    <property type="molecule type" value="Genomic_DNA"/>
</dbReference>
<dbReference type="GO" id="GO:0004312">
    <property type="term" value="F:fatty acid synthase activity"/>
    <property type="evidence" value="ECO:0007669"/>
    <property type="project" value="TreeGrafter"/>
</dbReference>
<keyword evidence="3" id="KW-0808">Transferase</keyword>
<dbReference type="InterPro" id="IPR014031">
    <property type="entry name" value="Ketoacyl_synth_C"/>
</dbReference>
<evidence type="ECO:0000256" key="1">
    <source>
        <dbReference type="ARBA" id="ARBA00022450"/>
    </source>
</evidence>
<dbReference type="Gene3D" id="3.40.47.10">
    <property type="match status" value="2"/>
</dbReference>
<accession>A0A072PHM1</accession>
<dbReference type="InterPro" id="IPR014030">
    <property type="entry name" value="Ketoacyl_synth_N"/>
</dbReference>
<name>A0A072PHM1_9EURO</name>
<dbReference type="CDD" id="cd00833">
    <property type="entry name" value="PKS"/>
    <property type="match status" value="1"/>
</dbReference>
<dbReference type="PANTHER" id="PTHR43775">
    <property type="entry name" value="FATTY ACID SYNTHASE"/>
    <property type="match status" value="1"/>
</dbReference>
<comment type="similarity">
    <text evidence="3">Belongs to the thiolase-like superfamily. Beta-ketoacyl-ACP synthases family.</text>
</comment>
<dbReference type="Pfam" id="PF02801">
    <property type="entry name" value="Ketoacyl-synt_C"/>
    <property type="match status" value="1"/>
</dbReference>
<dbReference type="RefSeq" id="XP_013261358.1">
    <property type="nucleotide sequence ID" value="XM_013405904.1"/>
</dbReference>